<sequence>MFNEYPKSFIKSDLIKITHDRLYELYGKCDKVKQIIAYYDLILTFQTQLELNNLSQYFLNQIKTFKSITNLISYYFTTIKVIMIELKVRDDLVLQNDHLHRTHLQTILLYAKKHQISN</sequence>
<proteinExistence type="predicted"/>
<evidence type="ECO:0000313" key="1">
    <source>
        <dbReference type="EMBL" id="ADO67358.1"/>
    </source>
</evidence>
<accession>E3T595</accession>
<dbReference type="KEGG" id="vg:9887727"/>
<protein>
    <submittedName>
        <fullName evidence="1">Uncharacterized protein</fullName>
    </submittedName>
</protein>
<dbReference type="EMBL" id="GU244497">
    <property type="protein sequence ID" value="ADO67358.1"/>
    <property type="molecule type" value="Genomic_DNA"/>
</dbReference>
<dbReference type="Proteomes" id="UP000029781">
    <property type="component" value="Segment"/>
</dbReference>
<dbReference type="GeneID" id="9887727"/>
<reference evidence="1 2" key="1">
    <citation type="journal article" date="2010" name="Proc. Natl. Acad. Sci. U.S.A.">
        <title>Giant virus with a remarkable complement of genes infects marine zooplankton.</title>
        <authorList>
            <person name="Fischer M.G."/>
            <person name="Allen M.J."/>
            <person name="Wilson W.H."/>
            <person name="Suttle C.A."/>
        </authorList>
    </citation>
    <scope>NUCLEOTIDE SEQUENCE [LARGE SCALE GENOMIC DNA]</scope>
    <source>
        <strain evidence="1 2">BV-PW1</strain>
    </source>
</reference>
<dbReference type="RefSeq" id="YP_003969957.1">
    <property type="nucleotide sequence ID" value="NC_014637.1"/>
</dbReference>
<evidence type="ECO:0000313" key="2">
    <source>
        <dbReference type="Proteomes" id="UP000029781"/>
    </source>
</evidence>
<gene>
    <name evidence="1" type="ORF">crov324</name>
</gene>
<name>E3T595_CROVB</name>
<organismHost>
    <name type="scientific">Cafeteria roenbergensis</name>
    <name type="common">Marine flagellate</name>
    <dbReference type="NCBI Taxonomy" id="33653"/>
</organismHost>
<organism evidence="1 2">
    <name type="scientific">Cafeteria roenbergensis virus (strain BV-PW1)</name>
    <name type="common">CroV</name>
    <dbReference type="NCBI Taxonomy" id="693272"/>
    <lineage>
        <taxon>Viruses</taxon>
        <taxon>Varidnaviria</taxon>
        <taxon>Bamfordvirae</taxon>
        <taxon>Nucleocytoviricota</taxon>
        <taxon>Megaviricetes</taxon>
        <taxon>Imitervirales</taxon>
        <taxon>Mimiviridae</taxon>
        <taxon>Aliimimivirinae</taxon>
        <taxon>Rheavirus</taxon>
        <taxon>Rheavirus sinusmexicani</taxon>
    </lineage>
</organism>
<keyword evidence="2" id="KW-1185">Reference proteome</keyword>